<dbReference type="Gene3D" id="1.20.120.910">
    <property type="entry name" value="DksA, coiled-coil domain"/>
    <property type="match status" value="1"/>
</dbReference>
<dbReference type="PANTHER" id="PTHR38777">
    <property type="entry name" value="FELS-2 PROPHAGE PROTEIN"/>
    <property type="match status" value="1"/>
</dbReference>
<evidence type="ECO:0000259" key="5">
    <source>
        <dbReference type="Pfam" id="PF01258"/>
    </source>
</evidence>
<dbReference type="SUPFAM" id="SSF57716">
    <property type="entry name" value="Glucocorticoid receptor-like (DNA-binding domain)"/>
    <property type="match status" value="1"/>
</dbReference>
<evidence type="ECO:0000256" key="1">
    <source>
        <dbReference type="ARBA" id="ARBA00022723"/>
    </source>
</evidence>
<evidence type="ECO:0000256" key="4">
    <source>
        <dbReference type="PROSITE-ProRule" id="PRU00510"/>
    </source>
</evidence>
<dbReference type="EMBL" id="JACIJK010000003">
    <property type="protein sequence ID" value="MBB5714537.1"/>
    <property type="molecule type" value="Genomic_DNA"/>
</dbReference>
<keyword evidence="2" id="KW-0863">Zinc-finger</keyword>
<dbReference type="PANTHER" id="PTHR38777:SF1">
    <property type="entry name" value="DNAK SUPPRESSOR PROTEIN"/>
    <property type="match status" value="1"/>
</dbReference>
<keyword evidence="3" id="KW-0862">Zinc</keyword>
<proteinExistence type="predicted"/>
<evidence type="ECO:0000256" key="2">
    <source>
        <dbReference type="ARBA" id="ARBA00022771"/>
    </source>
</evidence>
<keyword evidence="7" id="KW-1185">Reference proteome</keyword>
<dbReference type="GO" id="GO:1900378">
    <property type="term" value="P:positive regulation of secondary metabolite biosynthetic process"/>
    <property type="evidence" value="ECO:0007669"/>
    <property type="project" value="TreeGrafter"/>
</dbReference>
<keyword evidence="1" id="KW-0479">Metal-binding</keyword>
<sequence length="77" mass="8175">MAGGWTRDGAVQDQTDDTVTDPVLAARASMPTGVSEPYCAICGDDIPEGRRLAMPGARTCVACQSGRDRHIPEAENR</sequence>
<dbReference type="InterPro" id="IPR000962">
    <property type="entry name" value="Znf_DskA_TraR"/>
</dbReference>
<evidence type="ECO:0000313" key="6">
    <source>
        <dbReference type="EMBL" id="MBB5714537.1"/>
    </source>
</evidence>
<dbReference type="GO" id="GO:0008270">
    <property type="term" value="F:zinc ion binding"/>
    <property type="evidence" value="ECO:0007669"/>
    <property type="project" value="UniProtKB-KW"/>
</dbReference>
<dbReference type="AlphaFoldDB" id="A0A7W9BC77"/>
<name>A0A7W9BC77_9SPHN</name>
<comment type="caution">
    <text evidence="6">The sequence shown here is derived from an EMBL/GenBank/DDBJ whole genome shotgun (WGS) entry which is preliminary data.</text>
</comment>
<dbReference type="Proteomes" id="UP000546200">
    <property type="component" value="Unassembled WGS sequence"/>
</dbReference>
<accession>A0A7W9BC77</accession>
<dbReference type="Pfam" id="PF01258">
    <property type="entry name" value="zf-dskA_traR"/>
    <property type="match status" value="1"/>
</dbReference>
<evidence type="ECO:0000256" key="3">
    <source>
        <dbReference type="ARBA" id="ARBA00022833"/>
    </source>
</evidence>
<dbReference type="PROSITE" id="PS51128">
    <property type="entry name" value="ZF_DKSA_2"/>
    <property type="match status" value="1"/>
</dbReference>
<gene>
    <name evidence="6" type="ORF">FHS94_001368</name>
</gene>
<protein>
    <submittedName>
        <fullName evidence="6">RNA polymerase-binding transcription factor DksA</fullName>
    </submittedName>
</protein>
<reference evidence="6 7" key="1">
    <citation type="submission" date="2020-08" db="EMBL/GenBank/DDBJ databases">
        <title>Genomic Encyclopedia of Type Strains, Phase IV (KMG-IV): sequencing the most valuable type-strain genomes for metagenomic binning, comparative biology and taxonomic classification.</title>
        <authorList>
            <person name="Goeker M."/>
        </authorList>
    </citation>
    <scope>NUCLEOTIDE SEQUENCE [LARGE SCALE GENOMIC DNA]</scope>
    <source>
        <strain evidence="6 7">DSM 100044</strain>
    </source>
</reference>
<feature type="domain" description="Zinc finger DksA/TraR C4-type" evidence="5">
    <location>
        <begin position="37"/>
        <end position="68"/>
    </location>
</feature>
<feature type="zinc finger region" description="dksA C4-type" evidence="4">
    <location>
        <begin position="39"/>
        <end position="63"/>
    </location>
</feature>
<evidence type="ECO:0000313" key="7">
    <source>
        <dbReference type="Proteomes" id="UP000546200"/>
    </source>
</evidence>
<organism evidence="6 7">
    <name type="scientific">Sphingomonas aerophila</name>
    <dbReference type="NCBI Taxonomy" id="1344948"/>
    <lineage>
        <taxon>Bacteria</taxon>
        <taxon>Pseudomonadati</taxon>
        <taxon>Pseudomonadota</taxon>
        <taxon>Alphaproteobacteria</taxon>
        <taxon>Sphingomonadales</taxon>
        <taxon>Sphingomonadaceae</taxon>
        <taxon>Sphingomonas</taxon>
    </lineage>
</organism>